<dbReference type="GO" id="GO:0006508">
    <property type="term" value="P:proteolysis"/>
    <property type="evidence" value="ECO:0007669"/>
    <property type="project" value="UniProtKB-KW"/>
</dbReference>
<evidence type="ECO:0000256" key="1">
    <source>
        <dbReference type="ARBA" id="ARBA00022670"/>
    </source>
</evidence>
<evidence type="ECO:0000313" key="8">
    <source>
        <dbReference type="EMBL" id="KAG5190861.1"/>
    </source>
</evidence>
<name>A0A835ZD93_9STRA</name>
<dbReference type="Gene3D" id="3.40.50.200">
    <property type="entry name" value="Peptidase S8/S53 domain"/>
    <property type="match status" value="1"/>
</dbReference>
<feature type="domain" description="Peptidase S8/S53" evidence="7">
    <location>
        <begin position="55"/>
        <end position="107"/>
    </location>
</feature>
<dbReference type="OrthoDB" id="43334at2759"/>
<organism evidence="8 9">
    <name type="scientific">Tribonema minus</name>
    <dbReference type="NCBI Taxonomy" id="303371"/>
    <lineage>
        <taxon>Eukaryota</taxon>
        <taxon>Sar</taxon>
        <taxon>Stramenopiles</taxon>
        <taxon>Ochrophyta</taxon>
        <taxon>PX clade</taxon>
        <taxon>Xanthophyceae</taxon>
        <taxon>Tribonematales</taxon>
        <taxon>Tribonemataceae</taxon>
        <taxon>Tribonema</taxon>
    </lineage>
</organism>
<keyword evidence="2" id="KW-0378">Hydrolase</keyword>
<dbReference type="EC" id="3.4.21.62" evidence="5"/>
<dbReference type="Pfam" id="PF00082">
    <property type="entry name" value="Peptidase_S8"/>
    <property type="match status" value="1"/>
</dbReference>
<dbReference type="GO" id="GO:0004252">
    <property type="term" value="F:serine-type endopeptidase activity"/>
    <property type="evidence" value="ECO:0007669"/>
    <property type="project" value="UniProtKB-EC"/>
</dbReference>
<evidence type="ECO:0000256" key="4">
    <source>
        <dbReference type="ARBA" id="ARBA00023529"/>
    </source>
</evidence>
<evidence type="ECO:0000256" key="6">
    <source>
        <dbReference type="PROSITE-ProRule" id="PRU01240"/>
    </source>
</evidence>
<evidence type="ECO:0000256" key="2">
    <source>
        <dbReference type="ARBA" id="ARBA00022801"/>
    </source>
</evidence>
<gene>
    <name evidence="8" type="ORF">JKP88DRAFT_231641</name>
</gene>
<dbReference type="SUPFAM" id="SSF52743">
    <property type="entry name" value="Subtilisin-like"/>
    <property type="match status" value="1"/>
</dbReference>
<comment type="catalytic activity">
    <reaction evidence="4">
        <text>Hydrolysis of proteins with broad specificity for peptide bonds, and a preference for a large uncharged residue in P1. Hydrolyzes peptide amides.</text>
        <dbReference type="EC" id="3.4.21.62"/>
    </reaction>
</comment>
<dbReference type="Proteomes" id="UP000664859">
    <property type="component" value="Unassembled WGS sequence"/>
</dbReference>
<keyword evidence="1" id="KW-0645">Protease</keyword>
<comment type="similarity">
    <text evidence="6">Belongs to the peptidase S8 family.</text>
</comment>
<dbReference type="PROSITE" id="PS00138">
    <property type="entry name" value="SUBTILASE_SER"/>
    <property type="match status" value="1"/>
</dbReference>
<evidence type="ECO:0000259" key="7">
    <source>
        <dbReference type="Pfam" id="PF00082"/>
    </source>
</evidence>
<comment type="caution">
    <text evidence="8">The sequence shown here is derived from an EMBL/GenBank/DDBJ whole genome shotgun (WGS) entry which is preliminary data.</text>
</comment>
<dbReference type="InterPro" id="IPR023828">
    <property type="entry name" value="Peptidase_S8_Ser-AS"/>
</dbReference>
<comment type="caution">
    <text evidence="6">Lacks conserved residue(s) required for the propagation of feature annotation.</text>
</comment>
<protein>
    <recommendedName>
        <fullName evidence="5">subtilisin</fullName>
        <ecNumber evidence="5">3.4.21.62</ecNumber>
    </recommendedName>
</protein>
<sequence length="117" mass="12459">MAAPGGNAGLILNSNNSKCRVKELKGAKVGCSALDWIYAACCYNKKSGFYSSWLLGTSASAPFVSGVAALITSQAERRLKPTQMARRLRMATDDVGQEGPDPLFGYGVIDASKILRK</sequence>
<evidence type="ECO:0000313" key="9">
    <source>
        <dbReference type="Proteomes" id="UP000664859"/>
    </source>
</evidence>
<evidence type="ECO:0000256" key="5">
    <source>
        <dbReference type="ARBA" id="ARBA00023619"/>
    </source>
</evidence>
<dbReference type="AlphaFoldDB" id="A0A835ZD93"/>
<evidence type="ECO:0000256" key="3">
    <source>
        <dbReference type="ARBA" id="ARBA00022825"/>
    </source>
</evidence>
<dbReference type="InterPro" id="IPR000209">
    <property type="entry name" value="Peptidase_S8/S53_dom"/>
</dbReference>
<dbReference type="EMBL" id="JAFCMP010000026">
    <property type="protein sequence ID" value="KAG5190861.1"/>
    <property type="molecule type" value="Genomic_DNA"/>
</dbReference>
<dbReference type="PROSITE" id="PS51892">
    <property type="entry name" value="SUBTILASE"/>
    <property type="match status" value="1"/>
</dbReference>
<dbReference type="InterPro" id="IPR036852">
    <property type="entry name" value="Peptidase_S8/S53_dom_sf"/>
</dbReference>
<reference evidence="8" key="1">
    <citation type="submission" date="2021-02" db="EMBL/GenBank/DDBJ databases">
        <title>First Annotated Genome of the Yellow-green Alga Tribonema minus.</title>
        <authorList>
            <person name="Mahan K.M."/>
        </authorList>
    </citation>
    <scope>NUCLEOTIDE SEQUENCE</scope>
    <source>
        <strain evidence="8">UTEX B ZZ1240</strain>
    </source>
</reference>
<keyword evidence="3" id="KW-0720">Serine protease</keyword>
<keyword evidence="9" id="KW-1185">Reference proteome</keyword>
<accession>A0A835ZD93</accession>
<proteinExistence type="inferred from homology"/>